<organism evidence="9 10">
    <name type="scientific">Hespellia stercorisuis DSM 15480</name>
    <dbReference type="NCBI Taxonomy" id="1121950"/>
    <lineage>
        <taxon>Bacteria</taxon>
        <taxon>Bacillati</taxon>
        <taxon>Bacillota</taxon>
        <taxon>Clostridia</taxon>
        <taxon>Lachnospirales</taxon>
        <taxon>Lachnospiraceae</taxon>
        <taxon>Hespellia</taxon>
    </lineage>
</organism>
<gene>
    <name evidence="9" type="ORF">SAMN02745243_00231</name>
</gene>
<accession>A0A1M6I545</accession>
<evidence type="ECO:0000256" key="2">
    <source>
        <dbReference type="ARBA" id="ARBA00022525"/>
    </source>
</evidence>
<feature type="domain" description="SpaA-like prealbumin fold" evidence="7">
    <location>
        <begin position="1318"/>
        <end position="1399"/>
    </location>
</feature>
<feature type="region of interest" description="Disordered" evidence="4">
    <location>
        <begin position="139"/>
        <end position="183"/>
    </location>
</feature>
<dbReference type="InterPro" id="IPR046751">
    <property type="entry name" value="TED_2"/>
</dbReference>
<evidence type="ECO:0000256" key="6">
    <source>
        <dbReference type="SAM" id="SignalP"/>
    </source>
</evidence>
<feature type="domain" description="SpaA-like prealbumin fold" evidence="7">
    <location>
        <begin position="470"/>
        <end position="560"/>
    </location>
</feature>
<proteinExistence type="inferred from homology"/>
<dbReference type="PANTHER" id="PTHR36108:SF13">
    <property type="entry name" value="COLOSSIN-B-RELATED"/>
    <property type="match status" value="1"/>
</dbReference>
<evidence type="ECO:0000313" key="9">
    <source>
        <dbReference type="EMBL" id="SHJ29568.1"/>
    </source>
</evidence>
<feature type="chain" id="PRO_5009918305" evidence="6">
    <location>
        <begin position="32"/>
        <end position="1452"/>
    </location>
</feature>
<feature type="domain" description="SpaA-like prealbumin fold" evidence="7">
    <location>
        <begin position="1120"/>
        <end position="1210"/>
    </location>
</feature>
<feature type="domain" description="SpaA-like prealbumin fold" evidence="7">
    <location>
        <begin position="1230"/>
        <end position="1314"/>
    </location>
</feature>
<feature type="compositionally biased region" description="Acidic residues" evidence="4">
    <location>
        <begin position="159"/>
        <end position="169"/>
    </location>
</feature>
<sequence>MKIGKIKQRMIAFGLALLMGASSLGGIPVFAAEGDGERPAVTDTFSQESIQAAEEEGTKVLAEDIEKEVSDPEFFVETCMEGIHYDAGAEAVTLTEIKGEDGGAYDPKKAGVYVASYLVVPKDQRDSYVITRKITLTDTEGQAHTEQGENKLQKKDTASEEDSEGDTNEGPEVKVTSSNQADTRESLAELEEEIASGEALVLSGAANDFRARTTVNLQKGEKIYYPSYIGNYSTCWFTVNGKIAYCLQSQKASPPSGAYVAEVLDSNTNLQKVLYYGYGGAGDITESCLSGKSAEEKYIYTHIAASYAYAGEAGFTGCDYNDLVRAGVIAYIDHLFGMEGPPKGEITLSKTHVGAVREGDIQKTPDIKMDGDHRNYITVSVPREVTCVNKTKGTYASAGELRIYGGDTFYLKAPLSVVGSYTSGKLHGLVGETWRTLVLSTGTASQDIGVFESEHAQPVSFGVDWLEMTRIELLKKDADTRKPLAGAVYGIYTDQNCENLLLTMPVTGTEGRAVSDYFDAALKTVYVREITAPPAYVQSSTVHKAAVQTGTAIEVHATDERITGSIHIRKVDGETGDFLSQGDSALTGAVYGLYAKEDIVHPDKKTGVLYQKDSLIAQGTIKTDGTMEFSNLYLGEMYLKETTPPEGYTLDGTRYDVSLSSEGQGEAVVTRDLTVKETVKKQAFQLIKISEDGGQTEAGLVKGAGFKVYLVSSLSQVKSGVLQPANGSTYTAADFIGYDFGSEPVAVTYAEGQAIPVPELITDAKGYAISPELPYGLYVVDESTVPENLKKVDPFLVSVHEDSREPMQWRIFDDRPFEFFLKIIKKDAQTGNTVLKAGAAYKIYDCEKEAYVEQVIQYPKKEKLSVFKTNEEGYLVTPKALKASTYRIEETAAPDTFVRQGHEMSLYAEEMLPALALTSHGEYKENPKAAITITVSSDTAHQIDPDTGAVIAAVEQPNDEQVGSLTLTKTGEQLEAVEGDSFADKAKKVCANLVHTMTGKDTDTGIFRNFLYEESGVEGAVFELHAKETIYSPDGAKDEAGNRIVRYGKDALVAALTTDKAGKAVLHNLPLGSYYLKETAAGEHFVLNTEQKAFTLTAEDDTQAVVYKGVSYKNERQKISVSIEKQDAVSKEALGGVVFGLYTAEDILSQQGELLAEQDTLLEKKSTDENGKLTFDSDLYHGKYYVKEELQRPGYLPNEEIWVFAVAYEDPNVDTVTLSKVIENEPTESHFTKVDATTKEELSGARLQITDPDGNLIEEWISTKEPHIVYALPAGNYTLHEELAPYKEGYVSAADVAFEIKEDGSITEVEMEDEYSKTEISKTDSTTGEELKGAKLQILDAEGTVRDEWITNGEPHRIEKLPVHEELILREIAAPEGYALAEDVTFTLEDTLEIQKVKMLDSRIPEIPTPTAPKTGDDPWKPMILTVLCGAALVSFAVVTIQKRKRKEQKDE</sequence>
<evidence type="ECO:0000313" key="10">
    <source>
        <dbReference type="Proteomes" id="UP000184301"/>
    </source>
</evidence>
<reference evidence="9 10" key="1">
    <citation type="submission" date="2016-11" db="EMBL/GenBank/DDBJ databases">
        <authorList>
            <person name="Jaros S."/>
            <person name="Januszkiewicz K."/>
            <person name="Wedrychowicz H."/>
        </authorList>
    </citation>
    <scope>NUCLEOTIDE SEQUENCE [LARGE SCALE GENOMIC DNA]</scope>
    <source>
        <strain evidence="9 10">DSM 15480</strain>
    </source>
</reference>
<feature type="compositionally biased region" description="Basic and acidic residues" evidence="4">
    <location>
        <begin position="141"/>
        <end position="158"/>
    </location>
</feature>
<keyword evidence="5" id="KW-1133">Transmembrane helix</keyword>
<dbReference type="Pfam" id="PF17802">
    <property type="entry name" value="SpaA"/>
    <property type="match status" value="7"/>
</dbReference>
<evidence type="ECO:0000256" key="4">
    <source>
        <dbReference type="SAM" id="MobiDB-lite"/>
    </source>
</evidence>
<evidence type="ECO:0000259" key="7">
    <source>
        <dbReference type="Pfam" id="PF17802"/>
    </source>
</evidence>
<dbReference type="EMBL" id="FQZY01000006">
    <property type="protein sequence ID" value="SHJ29568.1"/>
    <property type="molecule type" value="Genomic_DNA"/>
</dbReference>
<dbReference type="PANTHER" id="PTHR36108">
    <property type="entry name" value="COLOSSIN-B-RELATED"/>
    <property type="match status" value="1"/>
</dbReference>
<keyword evidence="5" id="KW-0812">Transmembrane</keyword>
<keyword evidence="5" id="KW-0472">Membrane</keyword>
<keyword evidence="3 6" id="KW-0732">Signal</keyword>
<feature type="domain" description="SpaA-like prealbumin fold" evidence="7">
    <location>
        <begin position="565"/>
        <end position="669"/>
    </location>
</feature>
<feature type="domain" description="SpaA-like prealbumin fold" evidence="7">
    <location>
        <begin position="1016"/>
        <end position="1106"/>
    </location>
</feature>
<dbReference type="Pfam" id="PF20610">
    <property type="entry name" value="TED_2"/>
    <property type="match status" value="1"/>
</dbReference>
<evidence type="ECO:0000256" key="3">
    <source>
        <dbReference type="ARBA" id="ARBA00022729"/>
    </source>
</evidence>
<dbReference type="SUPFAM" id="SSF49478">
    <property type="entry name" value="Cna protein B-type domain"/>
    <property type="match status" value="1"/>
</dbReference>
<dbReference type="Gene3D" id="2.60.40.10">
    <property type="entry name" value="Immunoglobulins"/>
    <property type="match status" value="8"/>
</dbReference>
<evidence type="ECO:0000256" key="5">
    <source>
        <dbReference type="SAM" id="Phobius"/>
    </source>
</evidence>
<name>A0A1M6I545_9FIRM</name>
<feature type="domain" description="Thioester" evidence="8">
    <location>
        <begin position="214"/>
        <end position="342"/>
    </location>
</feature>
<dbReference type="OrthoDB" id="9804660at2"/>
<dbReference type="RefSeq" id="WP_073103986.1">
    <property type="nucleotide sequence ID" value="NZ_FQZY01000006.1"/>
</dbReference>
<dbReference type="STRING" id="1121950.SAMN02745243_00231"/>
<evidence type="ECO:0000256" key="1">
    <source>
        <dbReference type="ARBA" id="ARBA00007257"/>
    </source>
</evidence>
<dbReference type="InterPro" id="IPR041033">
    <property type="entry name" value="SpaA_PFL_dom_1"/>
</dbReference>
<keyword evidence="10" id="KW-1185">Reference proteome</keyword>
<feature type="domain" description="SpaA-like prealbumin fold" evidence="7">
    <location>
        <begin position="821"/>
        <end position="900"/>
    </location>
</feature>
<keyword evidence="2" id="KW-0964">Secreted</keyword>
<evidence type="ECO:0000259" key="8">
    <source>
        <dbReference type="Pfam" id="PF20610"/>
    </source>
</evidence>
<dbReference type="InterPro" id="IPR013783">
    <property type="entry name" value="Ig-like_fold"/>
</dbReference>
<feature type="signal peptide" evidence="6">
    <location>
        <begin position="1"/>
        <end position="31"/>
    </location>
</feature>
<dbReference type="Proteomes" id="UP000184301">
    <property type="component" value="Unassembled WGS sequence"/>
</dbReference>
<feature type="transmembrane region" description="Helical" evidence="5">
    <location>
        <begin position="1423"/>
        <end position="1441"/>
    </location>
</feature>
<protein>
    <submittedName>
        <fullName evidence="9">Cna protein B-type domain-containing protein</fullName>
    </submittedName>
</protein>
<comment type="similarity">
    <text evidence="1">Belongs to the serine-aspartate repeat-containing protein (SDr) family.</text>
</comment>